<comment type="catalytic activity">
    <reaction evidence="6">
        <text>guanosine(527) in 16S rRNA + S-adenosyl-L-methionine = N(7)-methylguanosine(527) in 16S rRNA + S-adenosyl-L-homocysteine</text>
        <dbReference type="Rhea" id="RHEA:42732"/>
        <dbReference type="Rhea" id="RHEA-COMP:10209"/>
        <dbReference type="Rhea" id="RHEA-COMP:10210"/>
        <dbReference type="ChEBI" id="CHEBI:57856"/>
        <dbReference type="ChEBI" id="CHEBI:59789"/>
        <dbReference type="ChEBI" id="CHEBI:74269"/>
        <dbReference type="ChEBI" id="CHEBI:74480"/>
        <dbReference type="EC" id="2.1.1.170"/>
    </reaction>
</comment>
<evidence type="ECO:0000256" key="4">
    <source>
        <dbReference type="ARBA" id="ARBA00022679"/>
    </source>
</evidence>
<gene>
    <name evidence="6" type="primary">rsmG</name>
    <name evidence="7" type="ORF">DD235_15915</name>
</gene>
<dbReference type="EMBL" id="QETA01000008">
    <property type="protein sequence ID" value="PWF21294.1"/>
    <property type="molecule type" value="Genomic_DNA"/>
</dbReference>
<dbReference type="RefSeq" id="WP_109063101.1">
    <property type="nucleotide sequence ID" value="NZ_QETA01000008.1"/>
</dbReference>
<keyword evidence="3 6" id="KW-0489">Methyltransferase</keyword>
<comment type="caution">
    <text evidence="6">Lacks conserved residue(s) required for the propagation of feature annotation.</text>
</comment>
<feature type="binding site" evidence="6">
    <location>
        <position position="156"/>
    </location>
    <ligand>
        <name>S-adenosyl-L-methionine</name>
        <dbReference type="ChEBI" id="CHEBI:59789"/>
    </ligand>
</feature>
<name>A0A2V1JTU2_9BURK</name>
<sequence length="227" mass="24935">MSQHLPFSEVQALPRLKKACQSLGVTLDDSQYASLLDYLALLHRWNRTYNLTAIRDVDKMLVQHLFDSLSVVPTFQAELVSRETSVVLDIGSGAGLPGVVISIVMPNIQVICVDAVEKKTAFIQHAASMLKLGNLKAVHGRIEAIEKVNCDIAVSRAFSSLDDFVSLAGRHVKVGGSILAMKGKLPDDEIAAMQQTAWKITSIDSLQVPELDAQRCLVHFRRTQEEA</sequence>
<comment type="subcellular location">
    <subcellularLocation>
        <location evidence="6">Cytoplasm</location>
    </subcellularLocation>
</comment>
<feature type="binding site" evidence="6">
    <location>
        <position position="96"/>
    </location>
    <ligand>
        <name>S-adenosyl-L-methionine</name>
        <dbReference type="ChEBI" id="CHEBI:59789"/>
    </ligand>
</feature>
<dbReference type="Pfam" id="PF02527">
    <property type="entry name" value="GidB"/>
    <property type="match status" value="1"/>
</dbReference>
<dbReference type="SUPFAM" id="SSF53335">
    <property type="entry name" value="S-adenosyl-L-methionine-dependent methyltransferases"/>
    <property type="match status" value="1"/>
</dbReference>
<dbReference type="PIRSF" id="PIRSF003078">
    <property type="entry name" value="GidB"/>
    <property type="match status" value="1"/>
</dbReference>
<dbReference type="GO" id="GO:0070043">
    <property type="term" value="F:rRNA (guanine-N7-)-methyltransferase activity"/>
    <property type="evidence" value="ECO:0007669"/>
    <property type="project" value="UniProtKB-UniRule"/>
</dbReference>
<dbReference type="Proteomes" id="UP000245212">
    <property type="component" value="Unassembled WGS sequence"/>
</dbReference>
<dbReference type="CDD" id="cd02440">
    <property type="entry name" value="AdoMet_MTases"/>
    <property type="match status" value="1"/>
</dbReference>
<comment type="caution">
    <text evidence="7">The sequence shown here is derived from an EMBL/GenBank/DDBJ whole genome shotgun (WGS) entry which is preliminary data.</text>
</comment>
<dbReference type="AlphaFoldDB" id="A0A2V1JTU2"/>
<evidence type="ECO:0000313" key="8">
    <source>
        <dbReference type="Proteomes" id="UP000245212"/>
    </source>
</evidence>
<dbReference type="HAMAP" id="MF_00074">
    <property type="entry name" value="16SrRNA_methyltr_G"/>
    <property type="match status" value="1"/>
</dbReference>
<dbReference type="Gene3D" id="3.40.50.150">
    <property type="entry name" value="Vaccinia Virus protein VP39"/>
    <property type="match status" value="1"/>
</dbReference>
<evidence type="ECO:0000256" key="1">
    <source>
        <dbReference type="ARBA" id="ARBA00022490"/>
    </source>
</evidence>
<keyword evidence="8" id="KW-1185">Reference proteome</keyword>
<evidence type="ECO:0000256" key="3">
    <source>
        <dbReference type="ARBA" id="ARBA00022603"/>
    </source>
</evidence>
<evidence type="ECO:0000256" key="6">
    <source>
        <dbReference type="HAMAP-Rule" id="MF_00074"/>
    </source>
</evidence>
<dbReference type="PANTHER" id="PTHR31760">
    <property type="entry name" value="S-ADENOSYL-L-METHIONINE-DEPENDENT METHYLTRANSFERASES SUPERFAMILY PROTEIN"/>
    <property type="match status" value="1"/>
</dbReference>
<dbReference type="PANTHER" id="PTHR31760:SF0">
    <property type="entry name" value="S-ADENOSYL-L-METHIONINE-DEPENDENT METHYLTRANSFERASES SUPERFAMILY PROTEIN"/>
    <property type="match status" value="1"/>
</dbReference>
<evidence type="ECO:0000256" key="2">
    <source>
        <dbReference type="ARBA" id="ARBA00022552"/>
    </source>
</evidence>
<keyword evidence="4 6" id="KW-0808">Transferase</keyword>
<dbReference type="InterPro" id="IPR029063">
    <property type="entry name" value="SAM-dependent_MTases_sf"/>
</dbReference>
<feature type="binding site" evidence="6">
    <location>
        <position position="91"/>
    </location>
    <ligand>
        <name>S-adenosyl-L-methionine</name>
        <dbReference type="ChEBI" id="CHEBI:59789"/>
    </ligand>
</feature>
<dbReference type="NCBIfam" id="TIGR00138">
    <property type="entry name" value="rsmG_gidB"/>
    <property type="match status" value="1"/>
</dbReference>
<reference evidence="8" key="1">
    <citation type="submission" date="2018-05" db="EMBL/GenBank/DDBJ databases">
        <authorList>
            <person name="Li Y."/>
        </authorList>
    </citation>
    <scope>NUCLEOTIDE SEQUENCE [LARGE SCALE GENOMIC DNA]</scope>
    <source>
        <strain evidence="8">3d-2-2</strain>
    </source>
</reference>
<organism evidence="7 8">
    <name type="scientific">Corticimicrobacter populi</name>
    <dbReference type="NCBI Taxonomy" id="2175229"/>
    <lineage>
        <taxon>Bacteria</taxon>
        <taxon>Pseudomonadati</taxon>
        <taxon>Pseudomonadota</taxon>
        <taxon>Betaproteobacteria</taxon>
        <taxon>Burkholderiales</taxon>
        <taxon>Alcaligenaceae</taxon>
        <taxon>Corticimicrobacter</taxon>
    </lineage>
</organism>
<dbReference type="EC" id="2.1.1.170" evidence="6"/>
<protein>
    <recommendedName>
        <fullName evidence="6">Ribosomal RNA small subunit methyltransferase G</fullName>
        <ecNumber evidence="6">2.1.1.170</ecNumber>
    </recommendedName>
    <alternativeName>
        <fullName evidence="6">16S rRNA 7-methylguanosine methyltransferase</fullName>
        <shortName evidence="6">16S rRNA m7G methyltransferase</shortName>
    </alternativeName>
</protein>
<dbReference type="InterPro" id="IPR003682">
    <property type="entry name" value="rRNA_ssu_MeTfrase_G"/>
</dbReference>
<evidence type="ECO:0000313" key="7">
    <source>
        <dbReference type="EMBL" id="PWF21294.1"/>
    </source>
</evidence>
<accession>A0A2V1JTU2</accession>
<keyword evidence="2 6" id="KW-0698">rRNA processing</keyword>
<keyword evidence="5 6" id="KW-0949">S-adenosyl-L-methionine</keyword>
<feature type="binding site" evidence="6">
    <location>
        <begin position="142"/>
        <end position="143"/>
    </location>
    <ligand>
        <name>S-adenosyl-L-methionine</name>
        <dbReference type="ChEBI" id="CHEBI:59789"/>
    </ligand>
</feature>
<dbReference type="GO" id="GO:0005829">
    <property type="term" value="C:cytosol"/>
    <property type="evidence" value="ECO:0007669"/>
    <property type="project" value="TreeGrafter"/>
</dbReference>
<comment type="function">
    <text evidence="6">Specifically methylates the N7 position of guanine in position 527 of 16S rRNA.</text>
</comment>
<evidence type="ECO:0000256" key="5">
    <source>
        <dbReference type="ARBA" id="ARBA00022691"/>
    </source>
</evidence>
<comment type="similarity">
    <text evidence="6">Belongs to the methyltransferase superfamily. RNA methyltransferase RsmG family.</text>
</comment>
<keyword evidence="1 6" id="KW-0963">Cytoplasm</keyword>
<proteinExistence type="inferred from homology"/>